<dbReference type="SUPFAM" id="SSF52540">
    <property type="entry name" value="P-loop containing nucleoside triphosphate hydrolases"/>
    <property type="match status" value="1"/>
</dbReference>
<dbReference type="RefSeq" id="XP_006812841.1">
    <property type="nucleotide sequence ID" value="XM_006812778.1"/>
</dbReference>
<evidence type="ECO:0000256" key="2">
    <source>
        <dbReference type="ARBA" id="ARBA00023134"/>
    </source>
</evidence>
<keyword evidence="2" id="KW-0342">GTP-binding</keyword>
<name>A0ABM0LYK0_SACKO</name>
<dbReference type="Gene3D" id="3.40.50.300">
    <property type="entry name" value="P-loop containing nucleotide triphosphate hydrolases"/>
    <property type="match status" value="1"/>
</dbReference>
<evidence type="ECO:0000256" key="3">
    <source>
        <dbReference type="SAM" id="MobiDB-lite"/>
    </source>
</evidence>
<evidence type="ECO:0000313" key="4">
    <source>
        <dbReference type="Proteomes" id="UP000694865"/>
    </source>
</evidence>
<evidence type="ECO:0000256" key="1">
    <source>
        <dbReference type="ARBA" id="ARBA00022741"/>
    </source>
</evidence>
<protein>
    <submittedName>
        <fullName evidence="5">Uncharacterized protein LOC102808369</fullName>
    </submittedName>
</protein>
<keyword evidence="4" id="KW-1185">Reference proteome</keyword>
<feature type="compositionally biased region" description="Polar residues" evidence="3">
    <location>
        <begin position="123"/>
        <end position="142"/>
    </location>
</feature>
<accession>A0ABM0LYK0</accession>
<dbReference type="InterPro" id="IPR027417">
    <property type="entry name" value="P-loop_NTPase"/>
</dbReference>
<feature type="region of interest" description="Disordered" evidence="3">
    <location>
        <begin position="121"/>
        <end position="146"/>
    </location>
</feature>
<reference evidence="5" key="1">
    <citation type="submission" date="2025-08" db="UniProtKB">
        <authorList>
            <consortium name="RefSeq"/>
        </authorList>
    </citation>
    <scope>IDENTIFICATION</scope>
    <source>
        <tissue evidence="5">Testes</tissue>
    </source>
</reference>
<proteinExistence type="predicted"/>
<dbReference type="PANTHER" id="PTHR47977">
    <property type="entry name" value="RAS-RELATED PROTEIN RAB"/>
    <property type="match status" value="1"/>
</dbReference>
<evidence type="ECO:0000313" key="5">
    <source>
        <dbReference type="RefSeq" id="XP_006812841.1"/>
    </source>
</evidence>
<keyword evidence="1" id="KW-0547">Nucleotide-binding</keyword>
<dbReference type="GeneID" id="102808369"/>
<dbReference type="InterPro" id="IPR050227">
    <property type="entry name" value="Rab"/>
</dbReference>
<sequence>MDLRKSYYKDVDAAVVVVDLSDQESIELAGTWKQDIVNHAVITNKKTEKQSDGTMKVVTEYTKADPKDIPVLLLGNKYDIIEEKERLRKIDENDEIRSDDFLERTIAFTVKNNAMESGLNMKTIDTNGDVNSSDSRSGSKTTKTTDEDEYYKPVEVVIMEEIAELHGFVGSVMVSAKEADGSVHTALQSLLRHLIERKLKHKALEKMELQQKKRLKKKKRVKVAKNDSDFEAFEEVDIPEFDELFQKCNIPVRRAHEDRDSYLNAVKKFKVCCADADIVSTPSASMEDCISGLREIIGNPHDFMAVDDNDFLQLVVKGESSLKVPIRKALKTFHSDVVVSCKIILRDCPKIETMLEDLDEQIDTTADDAWNLATKYGKTHKNVKNILQVVDKNRARIKNARSAVSQNLQDVDNTNKKVKAAIMWSQEKDTIKED</sequence>
<organism evidence="4 5">
    <name type="scientific">Saccoglossus kowalevskii</name>
    <name type="common">Acorn worm</name>
    <dbReference type="NCBI Taxonomy" id="10224"/>
    <lineage>
        <taxon>Eukaryota</taxon>
        <taxon>Metazoa</taxon>
        <taxon>Hemichordata</taxon>
        <taxon>Enteropneusta</taxon>
        <taxon>Harrimaniidae</taxon>
        <taxon>Saccoglossus</taxon>
    </lineage>
</organism>
<dbReference type="PROSITE" id="PS51419">
    <property type="entry name" value="RAB"/>
    <property type="match status" value="1"/>
</dbReference>
<dbReference type="Proteomes" id="UP000694865">
    <property type="component" value="Unplaced"/>
</dbReference>
<gene>
    <name evidence="5" type="primary">LOC102808369</name>
</gene>